<feature type="domain" description="5'-Nucleotidase C-terminal" evidence="4">
    <location>
        <begin position="316"/>
        <end position="471"/>
    </location>
</feature>
<sequence>MLNRRIFVTALSSLVATVTGWRPSWGQTAAQTKLTLILTNDIYIMGDQVLADGKPRGGFARLATVVKQERAKGGNVIFAHGGDTLSPSPLSGFDQGAHIIELTNMIRPDIFVAGNHEFDFGKAVFLKRMSEASFPLYGANLRDADGKPLPNHKDRAMFTFDGVKVGLTGLAYDHSPRMSSPEDLKFESTVDVTKAQGRELRKDGADFTIGVLHCDRGDAIKLQFDRATDILLTGHTHDLYYNYDGENIITESGYDGFFITILDLDISVREHDGERRTRWWPKVRMIDSADVVPDPEVAAAVAVLQSKFTSQMDVPVGRTAVELDSRNGVVRTREAAIGNLFADAMRITTRSNCAVINGGGIRSGKIYPRDSEITRKDIFAELPFNNKVVVVEMTGRALKASIENGLSRLPEATGRFPQVSGMHVEFQVSRPPGNRIIKMSVAGAPLDENRVYRVAILDFLARGGDSYTEFAEAKRITPDKDAPLLATEVMNYIAKLGTVRVGVEGRMVSS</sequence>
<dbReference type="GO" id="GO:0016787">
    <property type="term" value="F:hydrolase activity"/>
    <property type="evidence" value="ECO:0007669"/>
    <property type="project" value="UniProtKB-KW"/>
</dbReference>
<keyword evidence="2" id="KW-0547">Nucleotide-binding</keyword>
<dbReference type="EMBL" id="AP014946">
    <property type="protein sequence ID" value="BAT59970.1"/>
    <property type="molecule type" value="Genomic_DNA"/>
</dbReference>
<evidence type="ECO:0000259" key="3">
    <source>
        <dbReference type="Pfam" id="PF00149"/>
    </source>
</evidence>
<gene>
    <name evidence="5" type="primary">yfkN_2</name>
    <name evidence="5" type="ORF">GJW-30_1_02505</name>
</gene>
<dbReference type="Gene3D" id="3.60.21.10">
    <property type="match status" value="1"/>
</dbReference>
<dbReference type="KEGG" id="vgo:GJW-30_1_02505"/>
<dbReference type="SUPFAM" id="SSF55816">
    <property type="entry name" value="5'-nucleotidase (syn. UDP-sugar hydrolase), C-terminal domain"/>
    <property type="match status" value="1"/>
</dbReference>
<reference evidence="5 6" key="1">
    <citation type="submission" date="2015-08" db="EMBL/GenBank/DDBJ databases">
        <title>Investigation of the bacterial diversity of lava forest soil.</title>
        <authorList>
            <person name="Lee J.S."/>
        </authorList>
    </citation>
    <scope>NUCLEOTIDE SEQUENCE [LARGE SCALE GENOMIC DNA]</scope>
    <source>
        <strain evidence="5 6">GJW-30</strain>
    </source>
</reference>
<keyword evidence="2" id="KW-0378">Hydrolase</keyword>
<accession>A0A0S3PVN4</accession>
<dbReference type="GO" id="GO:0009166">
    <property type="term" value="P:nucleotide catabolic process"/>
    <property type="evidence" value="ECO:0007669"/>
    <property type="project" value="InterPro"/>
</dbReference>
<organism evidence="5 6">
    <name type="scientific">Variibacter gotjawalensis</name>
    <dbReference type="NCBI Taxonomy" id="1333996"/>
    <lineage>
        <taxon>Bacteria</taxon>
        <taxon>Pseudomonadati</taxon>
        <taxon>Pseudomonadota</taxon>
        <taxon>Alphaproteobacteria</taxon>
        <taxon>Hyphomicrobiales</taxon>
        <taxon>Nitrobacteraceae</taxon>
        <taxon>Variibacter</taxon>
    </lineage>
</organism>
<dbReference type="InterPro" id="IPR006179">
    <property type="entry name" value="5_nucleotidase/apyrase"/>
</dbReference>
<dbReference type="RefSeq" id="WP_096355788.1">
    <property type="nucleotide sequence ID" value="NZ_AP014946.1"/>
</dbReference>
<dbReference type="OrthoDB" id="9803927at2"/>
<keyword evidence="1" id="KW-0732">Signal</keyword>
<evidence type="ECO:0000256" key="1">
    <source>
        <dbReference type="ARBA" id="ARBA00022729"/>
    </source>
</evidence>
<dbReference type="AlphaFoldDB" id="A0A0S3PVN4"/>
<dbReference type="Pfam" id="PF00149">
    <property type="entry name" value="Metallophos"/>
    <property type="match status" value="1"/>
</dbReference>
<evidence type="ECO:0000313" key="5">
    <source>
        <dbReference type="EMBL" id="BAT59970.1"/>
    </source>
</evidence>
<evidence type="ECO:0000259" key="4">
    <source>
        <dbReference type="Pfam" id="PF02872"/>
    </source>
</evidence>
<dbReference type="PANTHER" id="PTHR11575:SF24">
    <property type="entry name" value="5'-NUCLEOTIDASE"/>
    <property type="match status" value="1"/>
</dbReference>
<comment type="similarity">
    <text evidence="2">Belongs to the 5'-nucleotidase family.</text>
</comment>
<dbReference type="InterPro" id="IPR004843">
    <property type="entry name" value="Calcineurin-like_PHP"/>
</dbReference>
<dbReference type="InterPro" id="IPR036907">
    <property type="entry name" value="5'-Nucleotdase_C_sf"/>
</dbReference>
<dbReference type="SUPFAM" id="SSF56300">
    <property type="entry name" value="Metallo-dependent phosphatases"/>
    <property type="match status" value="1"/>
</dbReference>
<name>A0A0S3PVN4_9BRAD</name>
<dbReference type="GO" id="GO:0000166">
    <property type="term" value="F:nucleotide binding"/>
    <property type="evidence" value="ECO:0007669"/>
    <property type="project" value="UniProtKB-KW"/>
</dbReference>
<evidence type="ECO:0000256" key="2">
    <source>
        <dbReference type="RuleBase" id="RU362119"/>
    </source>
</evidence>
<dbReference type="Pfam" id="PF02872">
    <property type="entry name" value="5_nucleotid_C"/>
    <property type="match status" value="1"/>
</dbReference>
<dbReference type="PANTHER" id="PTHR11575">
    <property type="entry name" value="5'-NUCLEOTIDASE-RELATED"/>
    <property type="match status" value="1"/>
</dbReference>
<dbReference type="InterPro" id="IPR008334">
    <property type="entry name" value="5'-Nucleotdase_C"/>
</dbReference>
<dbReference type="PRINTS" id="PR01607">
    <property type="entry name" value="APYRASEFAMLY"/>
</dbReference>
<evidence type="ECO:0000313" key="6">
    <source>
        <dbReference type="Proteomes" id="UP000236884"/>
    </source>
</evidence>
<dbReference type="InterPro" id="IPR029052">
    <property type="entry name" value="Metallo-depent_PP-like"/>
</dbReference>
<dbReference type="Gene3D" id="3.90.780.10">
    <property type="entry name" value="5'-Nucleotidase, C-terminal domain"/>
    <property type="match status" value="1"/>
</dbReference>
<dbReference type="Proteomes" id="UP000236884">
    <property type="component" value="Chromosome"/>
</dbReference>
<protein>
    <submittedName>
        <fullName evidence="5">Trifunctional nucleotide phosphoesterase protein YfkN</fullName>
    </submittedName>
</protein>
<proteinExistence type="inferred from homology"/>
<feature type="domain" description="Calcineurin-like phosphoesterase" evidence="3">
    <location>
        <begin position="36"/>
        <end position="238"/>
    </location>
</feature>
<keyword evidence="6" id="KW-1185">Reference proteome</keyword>